<dbReference type="InterPro" id="IPR019888">
    <property type="entry name" value="Tscrpt_reg_AsnC-like"/>
</dbReference>
<dbReference type="RefSeq" id="WP_345706874.1">
    <property type="nucleotide sequence ID" value="NZ_BAABKV010000001.1"/>
</dbReference>
<keyword evidence="1" id="KW-0805">Transcription regulation</keyword>
<reference evidence="7" key="1">
    <citation type="journal article" date="2019" name="Int. J. Syst. Evol. Microbiol.">
        <title>The Global Catalogue of Microorganisms (GCM) 10K type strain sequencing project: providing services to taxonomists for standard genome sequencing and annotation.</title>
        <authorList>
            <consortium name="The Broad Institute Genomics Platform"/>
            <consortium name="The Broad Institute Genome Sequencing Center for Infectious Disease"/>
            <person name="Wu L."/>
            <person name="Ma J."/>
        </authorList>
    </citation>
    <scope>NUCLEOTIDE SEQUENCE [LARGE SCALE GENOMIC DNA]</scope>
    <source>
        <strain evidence="7">CGMCC 1.12859</strain>
    </source>
</reference>
<dbReference type="Pfam" id="PF01037">
    <property type="entry name" value="AsnC_trans_reg"/>
    <property type="match status" value="1"/>
</dbReference>
<keyword evidence="7" id="KW-1185">Reference proteome</keyword>
<dbReference type="EMBL" id="JBHTAJ010000006">
    <property type="protein sequence ID" value="MFC7178849.1"/>
    <property type="molecule type" value="Genomic_DNA"/>
</dbReference>
<dbReference type="PANTHER" id="PTHR30154">
    <property type="entry name" value="LEUCINE-RESPONSIVE REGULATORY PROTEIN"/>
    <property type="match status" value="1"/>
</dbReference>
<dbReference type="Pfam" id="PF13404">
    <property type="entry name" value="HTH_AsnC-type"/>
    <property type="match status" value="2"/>
</dbReference>
<feature type="region of interest" description="Disordered" evidence="4">
    <location>
        <begin position="324"/>
        <end position="344"/>
    </location>
</feature>
<dbReference type="SMART" id="SM00344">
    <property type="entry name" value="HTH_ASNC"/>
    <property type="match status" value="2"/>
</dbReference>
<keyword evidence="2" id="KW-0238">DNA-binding</keyword>
<dbReference type="InterPro" id="IPR036388">
    <property type="entry name" value="WH-like_DNA-bd_sf"/>
</dbReference>
<evidence type="ECO:0000259" key="5">
    <source>
        <dbReference type="PROSITE" id="PS50956"/>
    </source>
</evidence>
<evidence type="ECO:0000256" key="4">
    <source>
        <dbReference type="SAM" id="MobiDB-lite"/>
    </source>
</evidence>
<comment type="caution">
    <text evidence="6">The sequence shown here is derived from an EMBL/GenBank/DDBJ whole genome shotgun (WGS) entry which is preliminary data.</text>
</comment>
<dbReference type="InterPro" id="IPR000485">
    <property type="entry name" value="AsnC-type_HTH_dom"/>
</dbReference>
<protein>
    <submittedName>
        <fullName evidence="6">Lrp/AsnC family transcriptional regulator</fullName>
    </submittedName>
</protein>
<evidence type="ECO:0000313" key="6">
    <source>
        <dbReference type="EMBL" id="MFC7178849.1"/>
    </source>
</evidence>
<evidence type="ECO:0000256" key="3">
    <source>
        <dbReference type="ARBA" id="ARBA00023163"/>
    </source>
</evidence>
<gene>
    <name evidence="6" type="ORF">ACFQMG_04640</name>
</gene>
<dbReference type="InterPro" id="IPR036390">
    <property type="entry name" value="WH_DNA-bd_sf"/>
</dbReference>
<evidence type="ECO:0000256" key="1">
    <source>
        <dbReference type="ARBA" id="ARBA00023015"/>
    </source>
</evidence>
<dbReference type="Gene3D" id="1.10.10.10">
    <property type="entry name" value="Winged helix-like DNA-binding domain superfamily/Winged helix DNA-binding domain"/>
    <property type="match status" value="2"/>
</dbReference>
<evidence type="ECO:0000256" key="2">
    <source>
        <dbReference type="ARBA" id="ARBA00023125"/>
    </source>
</evidence>
<dbReference type="Proteomes" id="UP001596435">
    <property type="component" value="Unassembled WGS sequence"/>
</dbReference>
<feature type="domain" description="HTH asnC-type" evidence="5">
    <location>
        <begin position="177"/>
        <end position="233"/>
    </location>
</feature>
<dbReference type="InterPro" id="IPR019887">
    <property type="entry name" value="Tscrpt_reg_AsnC/Lrp_C"/>
</dbReference>
<dbReference type="PANTHER" id="PTHR30154:SF34">
    <property type="entry name" value="TRANSCRIPTIONAL REGULATOR AZLB"/>
    <property type="match status" value="1"/>
</dbReference>
<organism evidence="6 7">
    <name type="scientific">Kitasatospora paranensis</name>
    <dbReference type="NCBI Taxonomy" id="258053"/>
    <lineage>
        <taxon>Bacteria</taxon>
        <taxon>Bacillati</taxon>
        <taxon>Actinomycetota</taxon>
        <taxon>Actinomycetes</taxon>
        <taxon>Kitasatosporales</taxon>
        <taxon>Streptomycetaceae</taxon>
        <taxon>Kitasatospora</taxon>
    </lineage>
</organism>
<dbReference type="InterPro" id="IPR011008">
    <property type="entry name" value="Dimeric_a/b-barrel"/>
</dbReference>
<accession>A0ABW2FNM2</accession>
<evidence type="ECO:0000313" key="7">
    <source>
        <dbReference type="Proteomes" id="UP001596435"/>
    </source>
</evidence>
<sequence length="344" mass="37163">MIDELDLALVDALRVDPRASWSRLAAPLGVDPATLSRRWARLSAGGDAWVSCYPSPERLGHGLSALVEVECRADAVASVAAELAGDPQAASIEVVSGRADLMVTVAGLDPAQLSAYVLERLGTVPGVLRSRTSMVERMLREGSHWRDGALDADQRAAIAGPPAGGSDRGVTRDLLDDLHLLHALGADGRMPYAELAQRTGLPATTVRRRLTELRASGRLVLRCDASPRLTGHPLGTMLWLDLPADRLPAAARWLCEQPQTRMCAVTVGDANLAAYLFTQRLGDVRRLEAELGRRFPDSRVRERQLTLRTVKLVGRLLDGEGRARGYVPIDPRTAPPRPAGAQPR</sequence>
<dbReference type="PROSITE" id="PS50956">
    <property type="entry name" value="HTH_ASNC_2"/>
    <property type="match status" value="1"/>
</dbReference>
<proteinExistence type="predicted"/>
<name>A0ABW2FNM2_9ACTN</name>
<dbReference type="SUPFAM" id="SSF54909">
    <property type="entry name" value="Dimeric alpha+beta barrel"/>
    <property type="match status" value="1"/>
</dbReference>
<dbReference type="Gene3D" id="3.30.70.920">
    <property type="match status" value="1"/>
</dbReference>
<keyword evidence="3" id="KW-0804">Transcription</keyword>
<dbReference type="SUPFAM" id="SSF46785">
    <property type="entry name" value="Winged helix' DNA-binding domain"/>
    <property type="match status" value="2"/>
</dbReference>